<reference evidence="2 3" key="1">
    <citation type="submission" date="2023-07" db="EMBL/GenBank/DDBJ databases">
        <title>Genomic Encyclopedia of Type Strains, Phase IV (KMG-IV): sequencing the most valuable type-strain genomes for metagenomic binning, comparative biology and taxonomic classification.</title>
        <authorList>
            <person name="Goeker M."/>
        </authorList>
    </citation>
    <scope>NUCLEOTIDE SEQUENCE [LARGE SCALE GENOMIC DNA]</scope>
    <source>
        <strain evidence="2 3">DSM 29005</strain>
    </source>
</reference>
<name>A0ABT9ZNH6_9BACI</name>
<dbReference type="EMBL" id="JAUSUD010000030">
    <property type="protein sequence ID" value="MDQ0233073.1"/>
    <property type="molecule type" value="Genomic_DNA"/>
</dbReference>
<organism evidence="2 3">
    <name type="scientific">Metabacillus malikii</name>
    <dbReference type="NCBI Taxonomy" id="1504265"/>
    <lineage>
        <taxon>Bacteria</taxon>
        <taxon>Bacillati</taxon>
        <taxon>Bacillota</taxon>
        <taxon>Bacilli</taxon>
        <taxon>Bacillales</taxon>
        <taxon>Bacillaceae</taxon>
        <taxon>Metabacillus</taxon>
    </lineage>
</organism>
<accession>A0ABT9ZNH6</accession>
<evidence type="ECO:0000259" key="1">
    <source>
        <dbReference type="Pfam" id="PF01850"/>
    </source>
</evidence>
<dbReference type="SUPFAM" id="SSF88723">
    <property type="entry name" value="PIN domain-like"/>
    <property type="match status" value="1"/>
</dbReference>
<gene>
    <name evidence="2" type="ORF">J2S19_004414</name>
</gene>
<dbReference type="Pfam" id="PF01850">
    <property type="entry name" value="PIN"/>
    <property type="match status" value="1"/>
</dbReference>
<evidence type="ECO:0000313" key="3">
    <source>
        <dbReference type="Proteomes" id="UP001234495"/>
    </source>
</evidence>
<dbReference type="InterPro" id="IPR029060">
    <property type="entry name" value="PIN-like_dom_sf"/>
</dbReference>
<dbReference type="Proteomes" id="UP001234495">
    <property type="component" value="Unassembled WGS sequence"/>
</dbReference>
<proteinExistence type="predicted"/>
<comment type="caution">
    <text evidence="2">The sequence shown here is derived from an EMBL/GenBank/DDBJ whole genome shotgun (WGS) entry which is preliminary data.</text>
</comment>
<evidence type="ECO:0000313" key="2">
    <source>
        <dbReference type="EMBL" id="MDQ0233073.1"/>
    </source>
</evidence>
<feature type="domain" description="PIN" evidence="1">
    <location>
        <begin position="96"/>
        <end position="142"/>
    </location>
</feature>
<protein>
    <submittedName>
        <fullName evidence="2">Nucleic acid-binding protein</fullName>
    </submittedName>
</protein>
<keyword evidence="3" id="KW-1185">Reference proteome</keyword>
<sequence length="158" mass="18066">MNKKGYKLTPDDLLIIGDVTTARNLIKYVPSSKLDELVSNGELYYSIESILKDFKKKQLNREGLHLYYNHAVDTYQGLIRDLSSDLSITVTTPDLDDYDVKELALNIMRMQQLDVFDAFHIASSSLQGCNYFATLDNDFIHTYYTIDIIGELKILKVA</sequence>
<dbReference type="InterPro" id="IPR002716">
    <property type="entry name" value="PIN_dom"/>
</dbReference>